<sequence length="168" mass="19621">MPERINQPHPEVDHGEVLANWSFPEYISHNRGAVWFVAAGILALFLIIYGIATSNLLFALIVILAVLLSYMHQRNIQMVDFTINEDGIIIAQHFFPWNELDKFYIIYQPPDVKALYFEPKSIWQPRISVDLVDQNPVAIRRILLKYLTEDFERENEPLSDQLTRLLKL</sequence>
<keyword evidence="1" id="KW-0472">Membrane</keyword>
<organism evidence="2 3">
    <name type="scientific">Candidatus Buchananbacteria bacterium CG10_big_fil_rev_8_21_14_0_10_42_9</name>
    <dbReference type="NCBI Taxonomy" id="1974526"/>
    <lineage>
        <taxon>Bacteria</taxon>
        <taxon>Candidatus Buchananiibacteriota</taxon>
    </lineage>
</organism>
<keyword evidence="1" id="KW-0812">Transmembrane</keyword>
<dbReference type="AlphaFoldDB" id="A0A2H0W2T5"/>
<keyword evidence="1" id="KW-1133">Transmembrane helix</keyword>
<protein>
    <recommendedName>
        <fullName evidence="4">DUF5673 domain-containing protein</fullName>
    </recommendedName>
</protein>
<accession>A0A2H0W2T5</accession>
<dbReference type="EMBL" id="PEZZ01000029">
    <property type="protein sequence ID" value="PIS04950.1"/>
    <property type="molecule type" value="Genomic_DNA"/>
</dbReference>
<proteinExistence type="predicted"/>
<comment type="caution">
    <text evidence="2">The sequence shown here is derived from an EMBL/GenBank/DDBJ whole genome shotgun (WGS) entry which is preliminary data.</text>
</comment>
<evidence type="ECO:0000313" key="3">
    <source>
        <dbReference type="Proteomes" id="UP000230935"/>
    </source>
</evidence>
<evidence type="ECO:0000313" key="2">
    <source>
        <dbReference type="EMBL" id="PIS04950.1"/>
    </source>
</evidence>
<dbReference type="Proteomes" id="UP000230935">
    <property type="component" value="Unassembled WGS sequence"/>
</dbReference>
<evidence type="ECO:0000256" key="1">
    <source>
        <dbReference type="SAM" id="Phobius"/>
    </source>
</evidence>
<feature type="transmembrane region" description="Helical" evidence="1">
    <location>
        <begin position="35"/>
        <end position="68"/>
    </location>
</feature>
<name>A0A2H0W2T5_9BACT</name>
<reference evidence="3" key="1">
    <citation type="submission" date="2017-09" db="EMBL/GenBank/DDBJ databases">
        <title>Depth-based differentiation of microbial function through sediment-hosted aquifers and enrichment of novel symbionts in the deep terrestrial subsurface.</title>
        <authorList>
            <person name="Probst A.J."/>
            <person name="Ladd B."/>
            <person name="Jarett J.K."/>
            <person name="Geller-Mcgrath D.E."/>
            <person name="Sieber C.M.K."/>
            <person name="Emerson J.B."/>
            <person name="Anantharaman K."/>
            <person name="Thomas B.C."/>
            <person name="Malmstrom R."/>
            <person name="Stieglmeier M."/>
            <person name="Klingl A."/>
            <person name="Woyke T."/>
            <person name="Ryan C.M."/>
            <person name="Banfield J.F."/>
        </authorList>
    </citation>
    <scope>NUCLEOTIDE SEQUENCE [LARGE SCALE GENOMIC DNA]</scope>
</reference>
<gene>
    <name evidence="2" type="ORF">COT81_03690</name>
</gene>
<evidence type="ECO:0008006" key="4">
    <source>
        <dbReference type="Google" id="ProtNLM"/>
    </source>
</evidence>